<dbReference type="InterPro" id="IPR001214">
    <property type="entry name" value="SET_dom"/>
</dbReference>
<dbReference type="AlphaFoldDB" id="A0A401U9L6"/>
<feature type="domain" description="SET" evidence="2">
    <location>
        <begin position="6"/>
        <end position="123"/>
    </location>
</feature>
<dbReference type="PROSITE" id="PS50280">
    <property type="entry name" value="SET"/>
    <property type="match status" value="1"/>
</dbReference>
<proteinExistence type="predicted"/>
<sequence>MAFLEKKLLVKKSTLPGAGKGLFTTVDIPKGKRIVEYKGTRTTWTEVEDDDGKNGYIFYITRNNVIDALPHKEALGRYANDARGMSKVDGIRNNAEYIISKGRCYIDAMKDIEAGSEILVSYSADYWKTIKDNIKLEERKTKNKKVKSKKVKSEKKNTGKKSSKKKK</sequence>
<dbReference type="EMBL" id="BHXQ01000003">
    <property type="protein sequence ID" value="GCC51608.1"/>
    <property type="molecule type" value="Genomic_DNA"/>
</dbReference>
<organism evidence="3 4">
    <name type="scientific">Chryseotalea sanaruensis</name>
    <dbReference type="NCBI Taxonomy" id="2482724"/>
    <lineage>
        <taxon>Bacteria</taxon>
        <taxon>Pseudomonadati</taxon>
        <taxon>Bacteroidota</taxon>
        <taxon>Cytophagia</taxon>
        <taxon>Cytophagales</taxon>
        <taxon>Chryseotaleaceae</taxon>
        <taxon>Chryseotalea</taxon>
    </lineage>
</organism>
<dbReference type="Proteomes" id="UP000288227">
    <property type="component" value="Unassembled WGS sequence"/>
</dbReference>
<dbReference type="InterPro" id="IPR046341">
    <property type="entry name" value="SET_dom_sf"/>
</dbReference>
<evidence type="ECO:0000256" key="1">
    <source>
        <dbReference type="SAM" id="MobiDB-lite"/>
    </source>
</evidence>
<dbReference type="OrthoDB" id="947125at2"/>
<reference evidence="3 4" key="1">
    <citation type="submission" date="2018-11" db="EMBL/GenBank/DDBJ databases">
        <title>Chryseotalea sanarue gen. nov., sp., nov., a member of the family Cytophagaceae, isolated from a brackish lake in Hamamatsu Japan.</title>
        <authorList>
            <person name="Maejima Y."/>
            <person name="Iino T."/>
            <person name="Muraguchi Y."/>
            <person name="Fukuda K."/>
            <person name="Ohkuma M."/>
            <person name="Moriuchi R."/>
            <person name="Dohra H."/>
            <person name="Kimbara K."/>
            <person name="Shintani M."/>
        </authorList>
    </citation>
    <scope>NUCLEOTIDE SEQUENCE [LARGE SCALE GENOMIC DNA]</scope>
    <source>
        <strain evidence="3 4">Ys</strain>
    </source>
</reference>
<comment type="caution">
    <text evidence="3">The sequence shown here is derived from an EMBL/GenBank/DDBJ whole genome shotgun (WGS) entry which is preliminary data.</text>
</comment>
<evidence type="ECO:0000313" key="4">
    <source>
        <dbReference type="Proteomes" id="UP000288227"/>
    </source>
</evidence>
<feature type="compositionally biased region" description="Basic residues" evidence="1">
    <location>
        <begin position="141"/>
        <end position="167"/>
    </location>
</feature>
<dbReference type="Gene3D" id="2.170.270.10">
    <property type="entry name" value="SET domain"/>
    <property type="match status" value="1"/>
</dbReference>
<evidence type="ECO:0000259" key="2">
    <source>
        <dbReference type="PROSITE" id="PS50280"/>
    </source>
</evidence>
<dbReference type="RefSeq" id="WP_127122264.1">
    <property type="nucleotide sequence ID" value="NZ_BHXQ01000003.1"/>
</dbReference>
<keyword evidence="4" id="KW-1185">Reference proteome</keyword>
<gene>
    <name evidence="3" type="ORF">SanaruYs_18350</name>
</gene>
<evidence type="ECO:0000313" key="3">
    <source>
        <dbReference type="EMBL" id="GCC51608.1"/>
    </source>
</evidence>
<feature type="region of interest" description="Disordered" evidence="1">
    <location>
        <begin position="138"/>
        <end position="167"/>
    </location>
</feature>
<dbReference type="Pfam" id="PF00856">
    <property type="entry name" value="SET"/>
    <property type="match status" value="1"/>
</dbReference>
<name>A0A401U9L6_9BACT</name>
<protein>
    <recommendedName>
        <fullName evidence="2">SET domain-containing protein</fullName>
    </recommendedName>
</protein>
<accession>A0A401U9L6</accession>
<dbReference type="SMART" id="SM00317">
    <property type="entry name" value="SET"/>
    <property type="match status" value="1"/>
</dbReference>
<dbReference type="SUPFAM" id="SSF82199">
    <property type="entry name" value="SET domain"/>
    <property type="match status" value="1"/>
</dbReference>